<name>A0A2P2R3D6_RHIMU</name>
<evidence type="ECO:0000313" key="1">
    <source>
        <dbReference type="EMBL" id="MBX73745.1"/>
    </source>
</evidence>
<reference evidence="1" key="1">
    <citation type="submission" date="2018-02" db="EMBL/GenBank/DDBJ databases">
        <title>Rhizophora mucronata_Transcriptome.</title>
        <authorList>
            <person name="Meera S.P."/>
            <person name="Sreeshan A."/>
            <person name="Augustine A."/>
        </authorList>
    </citation>
    <scope>NUCLEOTIDE SEQUENCE</scope>
    <source>
        <tissue evidence="1">Leaf</tissue>
    </source>
</reference>
<accession>A0A2P2R3D6</accession>
<sequence length="40" mass="4797">MQRSAQIKTQDQCPFELNKLATMHLHLLKQQISHDLKKMY</sequence>
<dbReference type="AlphaFoldDB" id="A0A2P2R3D6"/>
<proteinExistence type="predicted"/>
<protein>
    <submittedName>
        <fullName evidence="1">Uncharacterized protein</fullName>
    </submittedName>
</protein>
<organism evidence="1">
    <name type="scientific">Rhizophora mucronata</name>
    <name type="common">Asiatic mangrove</name>
    <dbReference type="NCBI Taxonomy" id="61149"/>
    <lineage>
        <taxon>Eukaryota</taxon>
        <taxon>Viridiplantae</taxon>
        <taxon>Streptophyta</taxon>
        <taxon>Embryophyta</taxon>
        <taxon>Tracheophyta</taxon>
        <taxon>Spermatophyta</taxon>
        <taxon>Magnoliopsida</taxon>
        <taxon>eudicotyledons</taxon>
        <taxon>Gunneridae</taxon>
        <taxon>Pentapetalae</taxon>
        <taxon>rosids</taxon>
        <taxon>fabids</taxon>
        <taxon>Malpighiales</taxon>
        <taxon>Rhizophoraceae</taxon>
        <taxon>Rhizophora</taxon>
    </lineage>
</organism>
<dbReference type="EMBL" id="GGEC01093261">
    <property type="protein sequence ID" value="MBX73745.1"/>
    <property type="molecule type" value="Transcribed_RNA"/>
</dbReference>